<proteinExistence type="predicted"/>
<name>X1U2V2_9ZZZZ</name>
<evidence type="ECO:0008006" key="2">
    <source>
        <dbReference type="Google" id="ProtNLM"/>
    </source>
</evidence>
<organism evidence="1">
    <name type="scientific">marine sediment metagenome</name>
    <dbReference type="NCBI Taxonomy" id="412755"/>
    <lineage>
        <taxon>unclassified sequences</taxon>
        <taxon>metagenomes</taxon>
        <taxon>ecological metagenomes</taxon>
    </lineage>
</organism>
<protein>
    <recommendedName>
        <fullName evidence="2">DNA polymerase Y-family little finger domain-containing protein</fullName>
    </recommendedName>
</protein>
<sequence>MLDPWTEILERLNGAIDRIRGKYGFTAIEVGRTLPLREIFPTEDGRYLLKTSSLSR</sequence>
<evidence type="ECO:0000313" key="1">
    <source>
        <dbReference type="EMBL" id="GAI86614.1"/>
    </source>
</evidence>
<gene>
    <name evidence="1" type="ORF">S12H4_19922</name>
</gene>
<dbReference type="AlphaFoldDB" id="X1U2V2"/>
<reference evidence="1" key="1">
    <citation type="journal article" date="2014" name="Front. Microbiol.">
        <title>High frequency of phylogenetically diverse reductive dehalogenase-homologous genes in deep subseafloor sedimentary metagenomes.</title>
        <authorList>
            <person name="Kawai M."/>
            <person name="Futagami T."/>
            <person name="Toyoda A."/>
            <person name="Takaki Y."/>
            <person name="Nishi S."/>
            <person name="Hori S."/>
            <person name="Arai W."/>
            <person name="Tsubouchi T."/>
            <person name="Morono Y."/>
            <person name="Uchiyama I."/>
            <person name="Ito T."/>
            <person name="Fujiyama A."/>
            <person name="Inagaki F."/>
            <person name="Takami H."/>
        </authorList>
    </citation>
    <scope>NUCLEOTIDE SEQUENCE</scope>
    <source>
        <strain evidence="1">Expedition CK06-06</strain>
    </source>
</reference>
<comment type="caution">
    <text evidence="1">The sequence shown here is derived from an EMBL/GenBank/DDBJ whole genome shotgun (WGS) entry which is preliminary data.</text>
</comment>
<accession>X1U2V2</accession>
<dbReference type="EMBL" id="BARW01010025">
    <property type="protein sequence ID" value="GAI86614.1"/>
    <property type="molecule type" value="Genomic_DNA"/>
</dbReference>